<proteinExistence type="predicted"/>
<evidence type="ECO:0000313" key="1">
    <source>
        <dbReference type="EMBL" id="OEL22953.1"/>
    </source>
</evidence>
<dbReference type="AlphaFoldDB" id="A0A1E5VCS2"/>
<organism evidence="1 2">
    <name type="scientific">Dichanthelium oligosanthes</name>
    <dbReference type="NCBI Taxonomy" id="888268"/>
    <lineage>
        <taxon>Eukaryota</taxon>
        <taxon>Viridiplantae</taxon>
        <taxon>Streptophyta</taxon>
        <taxon>Embryophyta</taxon>
        <taxon>Tracheophyta</taxon>
        <taxon>Spermatophyta</taxon>
        <taxon>Magnoliopsida</taxon>
        <taxon>Liliopsida</taxon>
        <taxon>Poales</taxon>
        <taxon>Poaceae</taxon>
        <taxon>PACMAD clade</taxon>
        <taxon>Panicoideae</taxon>
        <taxon>Panicodae</taxon>
        <taxon>Paniceae</taxon>
        <taxon>Dichantheliinae</taxon>
        <taxon>Dichanthelium</taxon>
    </lineage>
</organism>
<comment type="caution">
    <text evidence="1">The sequence shown here is derived from an EMBL/GenBank/DDBJ whole genome shotgun (WGS) entry which is preliminary data.</text>
</comment>
<reference evidence="1 2" key="1">
    <citation type="submission" date="2016-09" db="EMBL/GenBank/DDBJ databases">
        <title>The draft genome of Dichanthelium oligosanthes: A C3 panicoid grass species.</title>
        <authorList>
            <person name="Studer A.J."/>
            <person name="Schnable J.C."/>
            <person name="Brutnell T.P."/>
        </authorList>
    </citation>
    <scope>NUCLEOTIDE SEQUENCE [LARGE SCALE GENOMIC DNA]</scope>
    <source>
        <strain evidence="2">cv. Kellogg 1175</strain>
        <tissue evidence="1">Leaf</tissue>
    </source>
</reference>
<keyword evidence="2" id="KW-1185">Reference proteome</keyword>
<feature type="non-terminal residue" evidence="1">
    <location>
        <position position="1"/>
    </location>
</feature>
<sequence>LWELERPLIMPASFFNTYRLPCALAALETQTRCGLPGHGPFPASPATIMQRRSQALAMPTAP</sequence>
<protein>
    <submittedName>
        <fullName evidence="1">Uncharacterized protein</fullName>
    </submittedName>
</protein>
<dbReference type="EMBL" id="LWDX02044025">
    <property type="protein sequence ID" value="OEL22953.1"/>
    <property type="molecule type" value="Genomic_DNA"/>
</dbReference>
<accession>A0A1E5VCS2</accession>
<name>A0A1E5VCS2_9POAL</name>
<gene>
    <name evidence="1" type="ORF">BAE44_0016028</name>
</gene>
<dbReference type="Proteomes" id="UP000095767">
    <property type="component" value="Unassembled WGS sequence"/>
</dbReference>
<evidence type="ECO:0000313" key="2">
    <source>
        <dbReference type="Proteomes" id="UP000095767"/>
    </source>
</evidence>